<accession>E1QNP4</accession>
<dbReference type="SUPFAM" id="SSF64182">
    <property type="entry name" value="DHH phosphoesterases"/>
    <property type="match status" value="1"/>
</dbReference>
<dbReference type="Proteomes" id="UP000006681">
    <property type="component" value="Chromosome"/>
</dbReference>
<gene>
    <name evidence="1" type="ordered locus">Vdis_0747</name>
</gene>
<name>E1QNP4_VULDI</name>
<dbReference type="KEGG" id="vdi:Vdis_0747"/>
<dbReference type="OrthoDB" id="31134at2157"/>
<dbReference type="HOGENOM" id="CLU_846278_0_0_2"/>
<dbReference type="PANTHER" id="PTHR47618">
    <property type="entry name" value="BIFUNCTIONAL OLIGORIBONUCLEASE AND PAP PHOSPHATASE NRNA"/>
    <property type="match status" value="1"/>
</dbReference>
<dbReference type="GeneID" id="9751672"/>
<organism evidence="1 2">
    <name type="scientific">Vulcanisaeta distributa (strain DSM 14429 / JCM 11212 / NBRC 100878 / IC-017)</name>
    <dbReference type="NCBI Taxonomy" id="572478"/>
    <lineage>
        <taxon>Archaea</taxon>
        <taxon>Thermoproteota</taxon>
        <taxon>Thermoprotei</taxon>
        <taxon>Thermoproteales</taxon>
        <taxon>Thermoproteaceae</taxon>
        <taxon>Vulcanisaeta</taxon>
    </lineage>
</organism>
<keyword evidence="2" id="KW-1185">Reference proteome</keyword>
<dbReference type="EMBL" id="CP002100">
    <property type="protein sequence ID" value="ADN50140.1"/>
    <property type="molecule type" value="Genomic_DNA"/>
</dbReference>
<proteinExistence type="predicted"/>
<evidence type="ECO:0000313" key="1">
    <source>
        <dbReference type="EMBL" id="ADN50140.1"/>
    </source>
</evidence>
<dbReference type="eggNOG" id="arCOG00431">
    <property type="taxonomic scope" value="Archaea"/>
</dbReference>
<dbReference type="Gene3D" id="3.10.310.30">
    <property type="match status" value="1"/>
</dbReference>
<dbReference type="PANTHER" id="PTHR47618:SF1">
    <property type="entry name" value="BIFUNCTIONAL OLIGORIBONUCLEASE AND PAP PHOSPHATASE NRNA"/>
    <property type="match status" value="1"/>
</dbReference>
<reference evidence="2" key="2">
    <citation type="journal article" date="2010" name="Stand. Genomic Sci.">
        <title>Complete genome sequence of Vulcanisaeta distributa type strain (IC-017T).</title>
        <authorList>
            <person name="Mavromatis K."/>
            <person name="Sikorski J."/>
            <person name="Pabst E."/>
            <person name="Teshima H."/>
            <person name="Lapidus A."/>
            <person name="Lucas S."/>
            <person name="Nolan M."/>
            <person name="Glavina Del Rio T."/>
            <person name="Cheng J."/>
            <person name="Bruce D."/>
            <person name="Goodwin L."/>
            <person name="Pitluck S."/>
            <person name="Liolios K."/>
            <person name="Ivanova N."/>
            <person name="Mikhailova N."/>
            <person name="Pati A."/>
            <person name="Chen A."/>
            <person name="Palaniappan K."/>
            <person name="Land M."/>
            <person name="Hauser L."/>
            <person name="Chang Y."/>
            <person name="Jeffries C."/>
            <person name="Rohde M."/>
            <person name="Spring S."/>
            <person name="Goker M."/>
            <person name="Wirth R."/>
            <person name="Woyke T."/>
            <person name="Bristow J."/>
            <person name="Eisen J."/>
            <person name="Markowitz V."/>
            <person name="Hugenholtz P."/>
            <person name="Klenk H."/>
            <person name="Kyrpides N."/>
        </authorList>
    </citation>
    <scope>NUCLEOTIDE SEQUENCE [LARGE SCALE GENOMIC DNA]</scope>
    <source>
        <strain evidence="2">DSM 14429 / JCM 11212 / NBRC 100878 / IC-017</strain>
    </source>
</reference>
<sequence>MRRFLSALWAKLSNRPLALCDSGDVDGITSAALFLRKYPNGVVVLAAPSEVNRSWWIKRLSWTFVADLPCPGKVLIRADHHRTNKPCAKVEFYDPEAPCSALMAMKALDLENDPIANSLVKVAIETDTANITSEEAEKLDLAVRFASYPEKIFIVRNLAVNGLQALGNYRIGRLIERGYRAKKLMLEIADKIPIRDIINIYSPIDLGISYRQLTIELQHRGAKMVNILLRLNRRTFRYYCGADKDSPYDCTQVATKLGGGGHKYASGAQYKSPFFNPGKGVEAFVNTLKAYLSVNKLEVLELAKDSVRIITY</sequence>
<dbReference type="InterPro" id="IPR038763">
    <property type="entry name" value="DHH_sf"/>
</dbReference>
<reference evidence="1 2" key="1">
    <citation type="journal article" date="2010" name="Stand. Genomic Sci.">
        <title>Complete genome sequence of Vulcanisaeta distributa type strain (IC-017).</title>
        <authorList>
            <person name="Mavromatis K."/>
            <person name="Sikorski J."/>
            <person name="Pabst E."/>
            <person name="Teshima H."/>
            <person name="Lapidus A."/>
            <person name="Lucas S."/>
            <person name="Nolan M."/>
            <person name="Glavina Del Rio T."/>
            <person name="Cheng J.F."/>
            <person name="Bruce D."/>
            <person name="Goodwin L."/>
            <person name="Pitluck S."/>
            <person name="Liolios K."/>
            <person name="Ivanova N."/>
            <person name="Mikhailova N."/>
            <person name="Pati A."/>
            <person name="Chen A."/>
            <person name="Palaniappan K."/>
            <person name="Land M."/>
            <person name="Hauser L."/>
            <person name="Chang Y.J."/>
            <person name="Jeffries C.D."/>
            <person name="Rohde M."/>
            <person name="Spring S."/>
            <person name="Goker M."/>
            <person name="Wirth R."/>
            <person name="Woyke T."/>
            <person name="Bristow J."/>
            <person name="Eisen J.A."/>
            <person name="Markowitz V."/>
            <person name="Hugenholtz P."/>
            <person name="Klenk H.P."/>
            <person name="Kyrpides N.C."/>
        </authorList>
    </citation>
    <scope>NUCLEOTIDE SEQUENCE [LARGE SCALE GENOMIC DNA]</scope>
    <source>
        <strain evidence="2">DSM 14429 / JCM 11212 / NBRC 100878 / IC-017</strain>
    </source>
</reference>
<protein>
    <submittedName>
        <fullName evidence="1">Phosphoesterase DHHA1</fullName>
    </submittedName>
</protein>
<dbReference type="InterPro" id="IPR051319">
    <property type="entry name" value="Oligoribo/pAp-PDE_c-di-AMP_PDE"/>
</dbReference>
<dbReference type="AlphaFoldDB" id="E1QNP4"/>
<evidence type="ECO:0000313" key="2">
    <source>
        <dbReference type="Proteomes" id="UP000006681"/>
    </source>
</evidence>
<dbReference type="STRING" id="572478.Vdis_0747"/>
<dbReference type="RefSeq" id="WP_013335865.1">
    <property type="nucleotide sequence ID" value="NC_014537.1"/>
</dbReference>